<sequence length="510" mass="57230">MALDEHPQRFCTEPRECFSQASRPNPRGMGHAKPREPRCLRAPTILRSFITEHHGKTKQRADTLRYAKKEKNVNAGRRCAQPNTTAREVYKETGRASFFASAMGGASRMVRPRAASRLDAGLRGPVQPNGRSIPKLAPHVTVATGTVTVKRCTATGKKREILAVDVSPHVVGNHVRQNFEGGHGLRDDVMFWERTTNRVHWRSTTNVLRDRLREADSCLGVTRFVGTEDAQKLPAALTAQHTRERSYELKLRDSSTTTRIGQALDENEAAILHTRLTSWHNELNTVNDEIEPLVTDEDAENEFQQTCEYKDRVVACLARLQRRMTVTSLRRLYDTLAAHICGLESLGRKLHTYGAMLLPVVQRAMPRDILLDFGRKCATDANSTFDDQRSSSTEGPEPTTPEGDREFGLKAALEGDSQSEAKIELKNAWHNCPIVGNVASERDTAGLLLLWKERACNDKLRCRKSTRREKTASAIVRAMFQVHEARALIECMPCECAMREMPAEACNDHV</sequence>
<gene>
    <name evidence="2" type="ORF">HPB52_021928</name>
</gene>
<comment type="caution">
    <text evidence="2">The sequence shown here is derived from an EMBL/GenBank/DDBJ whole genome shotgun (WGS) entry which is preliminary data.</text>
</comment>
<feature type="region of interest" description="Disordered" evidence="1">
    <location>
        <begin position="382"/>
        <end position="405"/>
    </location>
</feature>
<dbReference type="EMBL" id="JABSTV010001246">
    <property type="protein sequence ID" value="KAH7976961.1"/>
    <property type="molecule type" value="Genomic_DNA"/>
</dbReference>
<reference evidence="2" key="1">
    <citation type="journal article" date="2020" name="Cell">
        <title>Large-Scale Comparative Analyses of Tick Genomes Elucidate Their Genetic Diversity and Vector Capacities.</title>
        <authorList>
            <consortium name="Tick Genome and Microbiome Consortium (TIGMIC)"/>
            <person name="Jia N."/>
            <person name="Wang J."/>
            <person name="Shi W."/>
            <person name="Du L."/>
            <person name="Sun Y."/>
            <person name="Zhan W."/>
            <person name="Jiang J.F."/>
            <person name="Wang Q."/>
            <person name="Zhang B."/>
            <person name="Ji P."/>
            <person name="Bell-Sakyi L."/>
            <person name="Cui X.M."/>
            <person name="Yuan T.T."/>
            <person name="Jiang B.G."/>
            <person name="Yang W.F."/>
            <person name="Lam T.T."/>
            <person name="Chang Q.C."/>
            <person name="Ding S.J."/>
            <person name="Wang X.J."/>
            <person name="Zhu J.G."/>
            <person name="Ruan X.D."/>
            <person name="Zhao L."/>
            <person name="Wei J.T."/>
            <person name="Ye R.Z."/>
            <person name="Que T.C."/>
            <person name="Du C.H."/>
            <person name="Zhou Y.H."/>
            <person name="Cheng J.X."/>
            <person name="Dai P.F."/>
            <person name="Guo W.B."/>
            <person name="Han X.H."/>
            <person name="Huang E.J."/>
            <person name="Li L.F."/>
            <person name="Wei W."/>
            <person name="Gao Y.C."/>
            <person name="Liu J.Z."/>
            <person name="Shao H.Z."/>
            <person name="Wang X."/>
            <person name="Wang C.C."/>
            <person name="Yang T.C."/>
            <person name="Huo Q.B."/>
            <person name="Li W."/>
            <person name="Chen H.Y."/>
            <person name="Chen S.E."/>
            <person name="Zhou L.G."/>
            <person name="Ni X.B."/>
            <person name="Tian J.H."/>
            <person name="Sheng Y."/>
            <person name="Liu T."/>
            <person name="Pan Y.S."/>
            <person name="Xia L.Y."/>
            <person name="Li J."/>
            <person name="Zhao F."/>
            <person name="Cao W.C."/>
        </authorList>
    </citation>
    <scope>NUCLEOTIDE SEQUENCE</scope>
    <source>
        <strain evidence="2">Rsan-2018</strain>
    </source>
</reference>
<evidence type="ECO:0000313" key="2">
    <source>
        <dbReference type="EMBL" id="KAH7976961.1"/>
    </source>
</evidence>
<reference evidence="2" key="2">
    <citation type="submission" date="2021-09" db="EMBL/GenBank/DDBJ databases">
        <authorList>
            <person name="Jia N."/>
            <person name="Wang J."/>
            <person name="Shi W."/>
            <person name="Du L."/>
            <person name="Sun Y."/>
            <person name="Zhan W."/>
            <person name="Jiang J."/>
            <person name="Wang Q."/>
            <person name="Zhang B."/>
            <person name="Ji P."/>
            <person name="Sakyi L.B."/>
            <person name="Cui X."/>
            <person name="Yuan T."/>
            <person name="Jiang B."/>
            <person name="Yang W."/>
            <person name="Lam T.T.-Y."/>
            <person name="Chang Q."/>
            <person name="Ding S."/>
            <person name="Wang X."/>
            <person name="Zhu J."/>
            <person name="Ruan X."/>
            <person name="Zhao L."/>
            <person name="Wei J."/>
            <person name="Que T."/>
            <person name="Du C."/>
            <person name="Cheng J."/>
            <person name="Dai P."/>
            <person name="Han X."/>
            <person name="Huang E."/>
            <person name="Gao Y."/>
            <person name="Liu J."/>
            <person name="Shao H."/>
            <person name="Ye R."/>
            <person name="Li L."/>
            <person name="Wei W."/>
            <person name="Wang X."/>
            <person name="Wang C."/>
            <person name="Huo Q."/>
            <person name="Li W."/>
            <person name="Guo W."/>
            <person name="Chen H."/>
            <person name="Chen S."/>
            <person name="Zhou L."/>
            <person name="Zhou L."/>
            <person name="Ni X."/>
            <person name="Tian J."/>
            <person name="Zhou Y."/>
            <person name="Sheng Y."/>
            <person name="Liu T."/>
            <person name="Pan Y."/>
            <person name="Xia L."/>
            <person name="Li J."/>
            <person name="Zhao F."/>
            <person name="Cao W."/>
        </authorList>
    </citation>
    <scope>NUCLEOTIDE SEQUENCE</scope>
    <source>
        <strain evidence="2">Rsan-2018</strain>
        <tissue evidence="2">Larvae</tissue>
    </source>
</reference>
<name>A0A9D4T6U3_RHISA</name>
<protein>
    <submittedName>
        <fullName evidence="2">Uncharacterized protein</fullName>
    </submittedName>
</protein>
<accession>A0A9D4T6U3</accession>
<keyword evidence="3" id="KW-1185">Reference proteome</keyword>
<dbReference type="VEuPathDB" id="VectorBase:RSAN_049933"/>
<feature type="compositionally biased region" description="Polar residues" evidence="1">
    <location>
        <begin position="382"/>
        <end position="394"/>
    </location>
</feature>
<evidence type="ECO:0000313" key="3">
    <source>
        <dbReference type="Proteomes" id="UP000821837"/>
    </source>
</evidence>
<evidence type="ECO:0000256" key="1">
    <source>
        <dbReference type="SAM" id="MobiDB-lite"/>
    </source>
</evidence>
<dbReference type="Proteomes" id="UP000821837">
    <property type="component" value="Chromosome 10"/>
</dbReference>
<proteinExistence type="predicted"/>
<organism evidence="2 3">
    <name type="scientific">Rhipicephalus sanguineus</name>
    <name type="common">Brown dog tick</name>
    <name type="synonym">Ixodes sanguineus</name>
    <dbReference type="NCBI Taxonomy" id="34632"/>
    <lineage>
        <taxon>Eukaryota</taxon>
        <taxon>Metazoa</taxon>
        <taxon>Ecdysozoa</taxon>
        <taxon>Arthropoda</taxon>
        <taxon>Chelicerata</taxon>
        <taxon>Arachnida</taxon>
        <taxon>Acari</taxon>
        <taxon>Parasitiformes</taxon>
        <taxon>Ixodida</taxon>
        <taxon>Ixodoidea</taxon>
        <taxon>Ixodidae</taxon>
        <taxon>Rhipicephalinae</taxon>
        <taxon>Rhipicephalus</taxon>
        <taxon>Rhipicephalus</taxon>
    </lineage>
</organism>
<dbReference type="AlphaFoldDB" id="A0A9D4T6U3"/>